<evidence type="ECO:0000256" key="3">
    <source>
        <dbReference type="ARBA" id="ARBA00022679"/>
    </source>
</evidence>
<protein>
    <submittedName>
        <fullName evidence="5">Uncharacterized protein</fullName>
    </submittedName>
</protein>
<dbReference type="GO" id="GO:0005737">
    <property type="term" value="C:cytoplasm"/>
    <property type="evidence" value="ECO:0007669"/>
    <property type="project" value="TreeGrafter"/>
</dbReference>
<evidence type="ECO:0000256" key="1">
    <source>
        <dbReference type="ARBA" id="ARBA00006734"/>
    </source>
</evidence>
<comment type="caution">
    <text evidence="5">The sequence shown here is derived from an EMBL/GenBank/DDBJ whole genome shotgun (WGS) entry which is preliminary data.</text>
</comment>
<dbReference type="Pfam" id="PF01239">
    <property type="entry name" value="PPTA"/>
    <property type="match status" value="1"/>
</dbReference>
<comment type="similarity">
    <text evidence="1">Belongs to the protein prenyltransferase subunit alpha family.</text>
</comment>
<reference evidence="5" key="1">
    <citation type="submission" date="2021-02" db="EMBL/GenBank/DDBJ databases">
        <authorList>
            <person name="Nowell W R."/>
        </authorList>
    </citation>
    <scope>NUCLEOTIDE SEQUENCE</scope>
</reference>
<proteinExistence type="inferred from homology"/>
<dbReference type="Gene3D" id="1.25.40.120">
    <property type="entry name" value="Protein prenylyltransferase"/>
    <property type="match status" value="1"/>
</dbReference>
<evidence type="ECO:0000313" key="6">
    <source>
        <dbReference type="Proteomes" id="UP000663864"/>
    </source>
</evidence>
<evidence type="ECO:0000256" key="4">
    <source>
        <dbReference type="ARBA" id="ARBA00022737"/>
    </source>
</evidence>
<accession>A0A813RHC5</accession>
<keyword evidence="2" id="KW-0637">Prenyltransferase</keyword>
<dbReference type="PANTHER" id="PTHR11129:SF3">
    <property type="entry name" value="PROTEIN PRENYLTRANSFERASE ALPHA SUBUNIT REPEAT-CONTAINING PROTEIN 1"/>
    <property type="match status" value="1"/>
</dbReference>
<dbReference type="PANTHER" id="PTHR11129">
    <property type="entry name" value="PROTEIN FARNESYLTRANSFERASE ALPHA SUBUNIT/RAB GERANYLGERANYL TRANSFERASE ALPHA SUBUNIT"/>
    <property type="match status" value="1"/>
</dbReference>
<dbReference type="GO" id="GO:0008318">
    <property type="term" value="F:protein prenyltransferase activity"/>
    <property type="evidence" value="ECO:0007669"/>
    <property type="project" value="InterPro"/>
</dbReference>
<dbReference type="InterPro" id="IPR002088">
    <property type="entry name" value="Prenyl_trans_a"/>
</dbReference>
<evidence type="ECO:0000313" key="5">
    <source>
        <dbReference type="EMBL" id="CAF0782462.1"/>
    </source>
</evidence>
<keyword evidence="3" id="KW-0808">Transferase</keyword>
<dbReference type="Proteomes" id="UP000663864">
    <property type="component" value="Unassembled WGS sequence"/>
</dbReference>
<gene>
    <name evidence="5" type="ORF">ZHD862_LOCUS1470</name>
</gene>
<evidence type="ECO:0000256" key="2">
    <source>
        <dbReference type="ARBA" id="ARBA00022602"/>
    </source>
</evidence>
<dbReference type="AlphaFoldDB" id="A0A813RHC5"/>
<dbReference type="EMBL" id="CAJNOT010000025">
    <property type="protein sequence ID" value="CAF0782462.1"/>
    <property type="molecule type" value="Genomic_DNA"/>
</dbReference>
<organism evidence="5 6">
    <name type="scientific">Rotaria sordida</name>
    <dbReference type="NCBI Taxonomy" id="392033"/>
    <lineage>
        <taxon>Eukaryota</taxon>
        <taxon>Metazoa</taxon>
        <taxon>Spiralia</taxon>
        <taxon>Gnathifera</taxon>
        <taxon>Rotifera</taxon>
        <taxon>Eurotatoria</taxon>
        <taxon>Bdelloidea</taxon>
        <taxon>Philodinida</taxon>
        <taxon>Philodinidae</taxon>
        <taxon>Rotaria</taxon>
    </lineage>
</organism>
<keyword evidence="4" id="KW-0677">Repeat</keyword>
<name>A0A813RHC5_9BILA</name>
<dbReference type="PROSITE" id="PS51147">
    <property type="entry name" value="PFTA"/>
    <property type="match status" value="1"/>
</dbReference>
<dbReference type="SUPFAM" id="SSF48439">
    <property type="entry name" value="Protein prenylyltransferase"/>
    <property type="match status" value="1"/>
</dbReference>
<sequence>MSVTDWSLLSLLSSSIEQCKSIEFMPLTSTDEYTVYCHCEENIYLCLNLYEIKPIVNLCYSFIFSKHYQDNSQLNILTRVLLCSIDDETRVLLCYVTECLTSWNIRRRLVLSNVINIQDELQFLEVLLHLKPKSEQLFRYRRWILKQENINNISINKELEICDRTAELHIINYAS</sequence>